<reference evidence="9" key="2">
    <citation type="submission" date="2020-08" db="EMBL/GenBank/DDBJ databases">
        <title>Plant Genome Project.</title>
        <authorList>
            <person name="Zhang R.-G."/>
        </authorList>
    </citation>
    <scope>NUCLEOTIDE SEQUENCE</scope>
    <source>
        <strain evidence="9">Huo1</strain>
        <tissue evidence="9">Leaf</tissue>
    </source>
</reference>
<dbReference type="GO" id="GO:0016114">
    <property type="term" value="P:terpenoid biosynthetic process"/>
    <property type="evidence" value="ECO:0007669"/>
    <property type="project" value="UniProtKB-ARBA"/>
</dbReference>
<keyword evidence="6" id="KW-0472">Membrane</keyword>
<evidence type="ECO:0000313" key="9">
    <source>
        <dbReference type="EMBL" id="KAG6433815.1"/>
    </source>
</evidence>
<proteinExistence type="inferred from homology"/>
<dbReference type="InterPro" id="IPR050193">
    <property type="entry name" value="Cytochrome_P450_71"/>
</dbReference>
<dbReference type="Proteomes" id="UP000298416">
    <property type="component" value="Unassembled WGS sequence"/>
</dbReference>
<evidence type="ECO:0000256" key="3">
    <source>
        <dbReference type="ARBA" id="ARBA00022692"/>
    </source>
</evidence>
<keyword evidence="4" id="KW-1133">Transmembrane helix</keyword>
<comment type="caution">
    <text evidence="9">The sequence shown here is derived from an EMBL/GenBank/DDBJ whole genome shotgun (WGS) entry which is preliminary data.</text>
</comment>
<name>A0A8X8YJ00_SALSN</name>
<dbReference type="SUPFAM" id="SSF48264">
    <property type="entry name" value="Cytochrome P450"/>
    <property type="match status" value="1"/>
</dbReference>
<organism evidence="9">
    <name type="scientific">Salvia splendens</name>
    <name type="common">Scarlet sage</name>
    <dbReference type="NCBI Taxonomy" id="180675"/>
    <lineage>
        <taxon>Eukaryota</taxon>
        <taxon>Viridiplantae</taxon>
        <taxon>Streptophyta</taxon>
        <taxon>Embryophyta</taxon>
        <taxon>Tracheophyta</taxon>
        <taxon>Spermatophyta</taxon>
        <taxon>Magnoliopsida</taxon>
        <taxon>eudicotyledons</taxon>
        <taxon>Gunneridae</taxon>
        <taxon>Pentapetalae</taxon>
        <taxon>asterids</taxon>
        <taxon>lamiids</taxon>
        <taxon>Lamiales</taxon>
        <taxon>Lamiaceae</taxon>
        <taxon>Nepetoideae</taxon>
        <taxon>Mentheae</taxon>
        <taxon>Salviinae</taxon>
        <taxon>Salvia</taxon>
        <taxon>Salvia subgen. Calosphace</taxon>
        <taxon>core Calosphace</taxon>
    </lineage>
</organism>
<keyword evidence="7 8" id="KW-0479">Metal-binding</keyword>
<keyword evidence="7 8" id="KW-0349">Heme</keyword>
<dbReference type="AlphaFoldDB" id="A0A8X8YJ00"/>
<dbReference type="EMBL" id="PNBA02000002">
    <property type="protein sequence ID" value="KAG6433815.1"/>
    <property type="molecule type" value="Genomic_DNA"/>
</dbReference>
<protein>
    <submittedName>
        <fullName evidence="9">Uncharacterized protein</fullName>
    </submittedName>
</protein>
<dbReference type="InterPro" id="IPR036396">
    <property type="entry name" value="Cyt_P450_sf"/>
</dbReference>
<evidence type="ECO:0000256" key="7">
    <source>
        <dbReference type="PIRSR" id="PIRSR602401-1"/>
    </source>
</evidence>
<comment type="similarity">
    <text evidence="2 8">Belongs to the cytochrome P450 family.</text>
</comment>
<dbReference type="PROSITE" id="PS00086">
    <property type="entry name" value="CYTOCHROME_P450"/>
    <property type="match status" value="1"/>
</dbReference>
<dbReference type="PANTHER" id="PTHR47956">
    <property type="entry name" value="CYTOCHROME P450 71B11-RELATED"/>
    <property type="match status" value="1"/>
</dbReference>
<keyword evidence="10" id="KW-1185">Reference proteome</keyword>
<evidence type="ECO:0000256" key="2">
    <source>
        <dbReference type="ARBA" id="ARBA00010617"/>
    </source>
</evidence>
<accession>A0A8X8YJ00</accession>
<dbReference type="GO" id="GO:0005506">
    <property type="term" value="F:iron ion binding"/>
    <property type="evidence" value="ECO:0007669"/>
    <property type="project" value="InterPro"/>
</dbReference>
<dbReference type="GO" id="GO:0016712">
    <property type="term" value="F:oxidoreductase activity, acting on paired donors, with incorporation or reduction of molecular oxygen, reduced flavin or flavoprotein as one donor, and incorporation of one atom of oxygen"/>
    <property type="evidence" value="ECO:0007669"/>
    <property type="project" value="UniProtKB-ARBA"/>
</dbReference>
<evidence type="ECO:0000256" key="1">
    <source>
        <dbReference type="ARBA" id="ARBA00004167"/>
    </source>
</evidence>
<reference evidence="9" key="1">
    <citation type="submission" date="2018-01" db="EMBL/GenBank/DDBJ databases">
        <authorList>
            <person name="Mao J.F."/>
        </authorList>
    </citation>
    <scope>NUCLEOTIDE SEQUENCE</scope>
    <source>
        <strain evidence="9">Huo1</strain>
        <tissue evidence="9">Leaf</tissue>
    </source>
</reference>
<evidence type="ECO:0000256" key="4">
    <source>
        <dbReference type="ARBA" id="ARBA00022989"/>
    </source>
</evidence>
<dbReference type="Gene3D" id="1.10.630.10">
    <property type="entry name" value="Cytochrome P450"/>
    <property type="match status" value="1"/>
</dbReference>
<evidence type="ECO:0000256" key="8">
    <source>
        <dbReference type="RuleBase" id="RU000461"/>
    </source>
</evidence>
<keyword evidence="8" id="KW-0503">Monooxygenase</keyword>
<sequence length="149" mass="16826">MQYLRAVIEEIFRLHPPLPVIASVTRDHINLMGYEVAPKTMVVINAWAIGQDPSCWDEPKKFMPERFLNLSRDFKGLDFHLIPFGFGRRVCPGLGFGTAVVEHAVANLLLRFDWALPDGVTREDLDVTERLGLTIAKDTPLVVFASKSY</sequence>
<dbReference type="InterPro" id="IPR001128">
    <property type="entry name" value="Cyt_P450"/>
</dbReference>
<gene>
    <name evidence="9" type="ORF">SASPL_105432</name>
</gene>
<dbReference type="PANTHER" id="PTHR47956:SF4">
    <property type="entry name" value="CYTOCHROME P450 71A21-RELATED"/>
    <property type="match status" value="1"/>
</dbReference>
<evidence type="ECO:0000313" key="10">
    <source>
        <dbReference type="Proteomes" id="UP000298416"/>
    </source>
</evidence>
<keyword evidence="3" id="KW-0812">Transmembrane</keyword>
<dbReference type="Pfam" id="PF00067">
    <property type="entry name" value="p450"/>
    <property type="match status" value="1"/>
</dbReference>
<evidence type="ECO:0000256" key="6">
    <source>
        <dbReference type="ARBA" id="ARBA00023136"/>
    </source>
</evidence>
<dbReference type="GO" id="GO:0020037">
    <property type="term" value="F:heme binding"/>
    <property type="evidence" value="ECO:0007669"/>
    <property type="project" value="InterPro"/>
</dbReference>
<dbReference type="GO" id="GO:0016020">
    <property type="term" value="C:membrane"/>
    <property type="evidence" value="ECO:0007669"/>
    <property type="project" value="UniProtKB-SubCell"/>
</dbReference>
<feature type="binding site" description="axial binding residue" evidence="7">
    <location>
        <position position="91"/>
    </location>
    <ligand>
        <name>heme</name>
        <dbReference type="ChEBI" id="CHEBI:30413"/>
    </ligand>
    <ligandPart>
        <name>Fe</name>
        <dbReference type="ChEBI" id="CHEBI:18248"/>
    </ligandPart>
</feature>
<evidence type="ECO:0000256" key="5">
    <source>
        <dbReference type="ARBA" id="ARBA00023002"/>
    </source>
</evidence>
<keyword evidence="7 8" id="KW-0408">Iron</keyword>
<comment type="subcellular location">
    <subcellularLocation>
        <location evidence="1">Membrane</location>
        <topology evidence="1">Single-pass membrane protein</topology>
    </subcellularLocation>
</comment>
<dbReference type="InterPro" id="IPR002401">
    <property type="entry name" value="Cyt_P450_E_grp-I"/>
</dbReference>
<dbReference type="InterPro" id="IPR017972">
    <property type="entry name" value="Cyt_P450_CS"/>
</dbReference>
<keyword evidence="5 8" id="KW-0560">Oxidoreductase</keyword>
<dbReference type="PRINTS" id="PR00463">
    <property type="entry name" value="EP450I"/>
</dbReference>
<comment type="cofactor">
    <cofactor evidence="7">
        <name>heme</name>
        <dbReference type="ChEBI" id="CHEBI:30413"/>
    </cofactor>
</comment>